<dbReference type="Pfam" id="PF01583">
    <property type="entry name" value="APS_kinase"/>
    <property type="match status" value="1"/>
</dbReference>
<feature type="domain" description="APS kinase" evidence="2">
    <location>
        <begin position="2"/>
        <end position="71"/>
    </location>
</feature>
<dbReference type="EMBL" id="CP046566">
    <property type="protein sequence ID" value="QGW28104.1"/>
    <property type="molecule type" value="Genomic_DNA"/>
</dbReference>
<evidence type="ECO:0000256" key="1">
    <source>
        <dbReference type="ARBA" id="ARBA00022679"/>
    </source>
</evidence>
<keyword evidence="4" id="KW-1185">Reference proteome</keyword>
<dbReference type="PANTHER" id="PTHR42700">
    <property type="entry name" value="SULFATE ADENYLYLTRANSFERASE"/>
    <property type="match status" value="1"/>
</dbReference>
<sequence length="89" mass="9995">MIVQFTGLSGAGKTTLAHAVAEKLQQLQISHLIIDGDVYRKTLCADLGFSAADRQENVRRLARLAHEKARKELWYCWPLSILLLPYGSK</sequence>
<proteinExistence type="predicted"/>
<dbReference type="GO" id="GO:0010134">
    <property type="term" value="P:sulfate assimilation via adenylyl sulfate reduction"/>
    <property type="evidence" value="ECO:0007669"/>
    <property type="project" value="TreeGrafter"/>
</dbReference>
<reference evidence="3 4" key="1">
    <citation type="submission" date="2019-11" db="EMBL/GenBank/DDBJ databases">
        <authorList>
            <person name="Im W.T."/>
        </authorList>
    </citation>
    <scope>NUCLEOTIDE SEQUENCE [LARGE SCALE GENOMIC DNA]</scope>
    <source>
        <strain evidence="3 4">SB-02</strain>
    </source>
</reference>
<name>A0A6I6G7F1_9BACT</name>
<accession>A0A6I6G7F1</accession>
<dbReference type="AlphaFoldDB" id="A0A6I6G7F1"/>
<evidence type="ECO:0000259" key="2">
    <source>
        <dbReference type="Pfam" id="PF01583"/>
    </source>
</evidence>
<dbReference type="KEGG" id="fls:GLV81_08325"/>
<evidence type="ECO:0000313" key="4">
    <source>
        <dbReference type="Proteomes" id="UP000426027"/>
    </source>
</evidence>
<dbReference type="GO" id="GO:0019379">
    <property type="term" value="P:sulfate assimilation, phosphoadenylyl sulfate reduction by phosphoadenylyl-sulfate reductase (thioredoxin)"/>
    <property type="evidence" value="ECO:0007669"/>
    <property type="project" value="TreeGrafter"/>
</dbReference>
<gene>
    <name evidence="3" type="ORF">GLV81_08325</name>
</gene>
<evidence type="ECO:0000313" key="3">
    <source>
        <dbReference type="EMBL" id="QGW28104.1"/>
    </source>
</evidence>
<protein>
    <submittedName>
        <fullName evidence="3">Adenylyl-sulfate kinase</fullName>
        <ecNumber evidence="3">2.7.1.25</ecNumber>
    </submittedName>
</protein>
<dbReference type="GO" id="GO:0004781">
    <property type="term" value="F:sulfate adenylyltransferase (ATP) activity"/>
    <property type="evidence" value="ECO:0007669"/>
    <property type="project" value="TreeGrafter"/>
</dbReference>
<keyword evidence="1 3" id="KW-0808">Transferase</keyword>
<dbReference type="InterPro" id="IPR027417">
    <property type="entry name" value="P-loop_NTPase"/>
</dbReference>
<dbReference type="Gene3D" id="3.40.50.300">
    <property type="entry name" value="P-loop containing nucleotide triphosphate hydrolases"/>
    <property type="match status" value="1"/>
</dbReference>
<dbReference type="Proteomes" id="UP000426027">
    <property type="component" value="Chromosome"/>
</dbReference>
<dbReference type="PANTHER" id="PTHR42700:SF1">
    <property type="entry name" value="SULFATE ADENYLYLTRANSFERASE"/>
    <property type="match status" value="1"/>
</dbReference>
<dbReference type="SUPFAM" id="SSF52540">
    <property type="entry name" value="P-loop containing nucleoside triphosphate hydrolases"/>
    <property type="match status" value="1"/>
</dbReference>
<dbReference type="InterPro" id="IPR059117">
    <property type="entry name" value="APS_kinase_dom"/>
</dbReference>
<dbReference type="EC" id="2.7.1.25" evidence="3"/>
<organism evidence="3 4">
    <name type="scientific">Phnomibacter ginsenosidimutans</name>
    <dbReference type="NCBI Taxonomy" id="2676868"/>
    <lineage>
        <taxon>Bacteria</taxon>
        <taxon>Pseudomonadati</taxon>
        <taxon>Bacteroidota</taxon>
        <taxon>Chitinophagia</taxon>
        <taxon>Chitinophagales</taxon>
        <taxon>Chitinophagaceae</taxon>
        <taxon>Phnomibacter</taxon>
    </lineage>
</organism>
<dbReference type="GO" id="GO:0005737">
    <property type="term" value="C:cytoplasm"/>
    <property type="evidence" value="ECO:0007669"/>
    <property type="project" value="TreeGrafter"/>
</dbReference>
<dbReference type="GO" id="GO:0004020">
    <property type="term" value="F:adenylylsulfate kinase activity"/>
    <property type="evidence" value="ECO:0007669"/>
    <property type="project" value="UniProtKB-EC"/>
</dbReference>
<keyword evidence="3" id="KW-0418">Kinase</keyword>
<dbReference type="InterPro" id="IPR050512">
    <property type="entry name" value="Sulf_AdTrans/APS_kinase"/>
</dbReference>